<feature type="region of interest" description="Disordered" evidence="1">
    <location>
        <begin position="376"/>
        <end position="513"/>
    </location>
</feature>
<feature type="compositionally biased region" description="Low complexity" evidence="1">
    <location>
        <begin position="376"/>
        <end position="393"/>
    </location>
</feature>
<feature type="compositionally biased region" description="Basic and acidic residues" evidence="1">
    <location>
        <begin position="465"/>
        <end position="513"/>
    </location>
</feature>
<dbReference type="GO" id="GO:0005829">
    <property type="term" value="C:cytosol"/>
    <property type="evidence" value="ECO:0007669"/>
    <property type="project" value="TreeGrafter"/>
</dbReference>
<gene>
    <name evidence="3" type="ORF">AMK59_4141</name>
</gene>
<feature type="domain" description="GYF" evidence="2">
    <location>
        <begin position="80"/>
        <end position="128"/>
    </location>
</feature>
<dbReference type="PANTHER" id="PTHR14445:SF36">
    <property type="entry name" value="FI03272P-RELATED"/>
    <property type="match status" value="1"/>
</dbReference>
<organism evidence="3 4">
    <name type="scientific">Oryctes borbonicus</name>
    <dbReference type="NCBI Taxonomy" id="1629725"/>
    <lineage>
        <taxon>Eukaryota</taxon>
        <taxon>Metazoa</taxon>
        <taxon>Ecdysozoa</taxon>
        <taxon>Arthropoda</taxon>
        <taxon>Hexapoda</taxon>
        <taxon>Insecta</taxon>
        <taxon>Pterygota</taxon>
        <taxon>Neoptera</taxon>
        <taxon>Endopterygota</taxon>
        <taxon>Coleoptera</taxon>
        <taxon>Polyphaga</taxon>
        <taxon>Scarabaeiformia</taxon>
        <taxon>Scarabaeidae</taxon>
        <taxon>Dynastinae</taxon>
        <taxon>Oryctes</taxon>
    </lineage>
</organism>
<dbReference type="CDD" id="cd00072">
    <property type="entry name" value="GYF"/>
    <property type="match status" value="1"/>
</dbReference>
<dbReference type="SMART" id="SM00444">
    <property type="entry name" value="GYF"/>
    <property type="match status" value="1"/>
</dbReference>
<evidence type="ECO:0000259" key="2">
    <source>
        <dbReference type="PROSITE" id="PS50829"/>
    </source>
</evidence>
<accession>A0A0T6B8B5</accession>
<dbReference type="OrthoDB" id="48509at2759"/>
<dbReference type="Gene3D" id="3.30.1490.40">
    <property type="match status" value="1"/>
</dbReference>
<feature type="compositionally biased region" description="Low complexity" evidence="1">
    <location>
        <begin position="424"/>
        <end position="435"/>
    </location>
</feature>
<dbReference type="PROSITE" id="PS50829">
    <property type="entry name" value="GYF"/>
    <property type="match status" value="1"/>
</dbReference>
<proteinExistence type="predicted"/>
<dbReference type="InterPro" id="IPR035445">
    <property type="entry name" value="GYF-like_dom_sf"/>
</dbReference>
<dbReference type="AlphaFoldDB" id="A0A0T6B8B5"/>
<dbReference type="Proteomes" id="UP000051574">
    <property type="component" value="Unassembled WGS sequence"/>
</dbReference>
<feature type="region of interest" description="Disordered" evidence="1">
    <location>
        <begin position="1"/>
        <end position="24"/>
    </location>
</feature>
<dbReference type="SUPFAM" id="SSF55277">
    <property type="entry name" value="GYF domain"/>
    <property type="match status" value="1"/>
</dbReference>
<name>A0A0T6B8B5_9SCAR</name>
<protein>
    <recommendedName>
        <fullName evidence="2">GYF domain-containing protein</fullName>
    </recommendedName>
</protein>
<evidence type="ECO:0000313" key="3">
    <source>
        <dbReference type="EMBL" id="KRT83454.1"/>
    </source>
</evidence>
<dbReference type="InterPro" id="IPR003169">
    <property type="entry name" value="GYF"/>
</dbReference>
<feature type="compositionally biased region" description="Low complexity" evidence="1">
    <location>
        <begin position="1"/>
        <end position="16"/>
    </location>
</feature>
<evidence type="ECO:0000313" key="4">
    <source>
        <dbReference type="Proteomes" id="UP000051574"/>
    </source>
</evidence>
<reference evidence="3 4" key="1">
    <citation type="submission" date="2015-09" db="EMBL/GenBank/DDBJ databases">
        <title>Draft genome of the scarab beetle Oryctes borbonicus.</title>
        <authorList>
            <person name="Meyer J.M."/>
            <person name="Markov G.V."/>
            <person name="Baskaran P."/>
            <person name="Herrmann M."/>
            <person name="Sommer R.J."/>
            <person name="Roedelsperger C."/>
        </authorList>
    </citation>
    <scope>NUCLEOTIDE SEQUENCE [LARGE SCALE GENOMIC DNA]</scope>
    <source>
        <strain evidence="3">OB123</strain>
        <tissue evidence="3">Whole animal</tissue>
    </source>
</reference>
<sequence>MTNSNDSNNHSTSNHNGTGLNITGSTHRVEEDFDRLQEDLVSKLVVEEESPKGPPLNSNMNMSGVGTTTQPPPNLVPPIHDQWYYQDPQGDLQGPFVSTEMAEWFKAGYFSNSLRVRRQCDNSFYTLGDLVRICNGNPFLTTVRIPPLKETAKIPEQELLNLHLLQAQLALRHVPPRGYKPDWTGLSALQQRDLLSQHMLTPQMSPVDLQYLQQTAPPPPATTNPLMHIINQMQQVNKLPGQPNLPEQPANAIPVQIDPLQALVQQMHSLQRIQPPVTGIPGIGLPPNIQNENLVNNLSGLHGAIPGAGIGAPNLSGLSNSLNTLPLKPPTVESLANTNDSDPINSLLRQLQSKQLQQTAQIDTLWQQNQFIQAQASNQWQQQPPTNQPQQPQQVPPVVTPTSQPIPGTPEMPLSMWDIQQPGTVKTAAVPTTPAESLQSTPPTDDHIETEQPQVQQQQQITATPKEKEIPNKEDKKKKELEEKQIKKEAEEKKKQEQKRLDQEKKAAEEKTA</sequence>
<evidence type="ECO:0000256" key="1">
    <source>
        <dbReference type="SAM" id="MobiDB-lite"/>
    </source>
</evidence>
<dbReference type="EMBL" id="LJIG01009251">
    <property type="protein sequence ID" value="KRT83454.1"/>
    <property type="molecule type" value="Genomic_DNA"/>
</dbReference>
<dbReference type="PANTHER" id="PTHR14445">
    <property type="entry name" value="GRB10 INTERACTING GYF PROTEIN"/>
    <property type="match status" value="1"/>
</dbReference>
<dbReference type="InterPro" id="IPR051640">
    <property type="entry name" value="GRB10-interact_GYF"/>
</dbReference>
<dbReference type="Pfam" id="PF02213">
    <property type="entry name" value="GYF"/>
    <property type="match status" value="1"/>
</dbReference>
<keyword evidence="4" id="KW-1185">Reference proteome</keyword>
<comment type="caution">
    <text evidence="3">The sequence shown here is derived from an EMBL/GenBank/DDBJ whole genome shotgun (WGS) entry which is preliminary data.</text>
</comment>